<evidence type="ECO:0000256" key="10">
    <source>
        <dbReference type="ARBA" id="ARBA00046288"/>
    </source>
</evidence>
<dbReference type="InterPro" id="IPR002213">
    <property type="entry name" value="UDP_glucos_trans"/>
</dbReference>
<evidence type="ECO:0000256" key="9">
    <source>
        <dbReference type="ARBA" id="ARBA00023180"/>
    </source>
</evidence>
<dbReference type="PROSITE" id="PS51257">
    <property type="entry name" value="PROKAR_LIPOPROTEIN"/>
    <property type="match status" value="1"/>
</dbReference>
<proteinExistence type="evidence at transcript level"/>
<dbReference type="PANTHER" id="PTHR48043">
    <property type="entry name" value="EG:EG0003.4 PROTEIN-RELATED"/>
    <property type="match status" value="1"/>
</dbReference>
<dbReference type="EMBL" id="MF471444">
    <property type="protein sequence ID" value="ATN96050.1"/>
    <property type="molecule type" value="mRNA"/>
</dbReference>
<keyword evidence="7 12" id="KW-1133">Transmembrane helix</keyword>
<dbReference type="GO" id="GO:0005783">
    <property type="term" value="C:endoplasmic reticulum"/>
    <property type="evidence" value="ECO:0007669"/>
    <property type="project" value="UniProtKB-SubCell"/>
</dbReference>
<dbReference type="InterPro" id="IPR035595">
    <property type="entry name" value="UDP_glycos_trans_CS"/>
</dbReference>
<comment type="catalytic activity">
    <reaction evidence="12">
        <text>glucuronate acceptor + UDP-alpha-D-glucuronate = acceptor beta-D-glucuronoside + UDP + H(+)</text>
        <dbReference type="Rhea" id="RHEA:21032"/>
        <dbReference type="ChEBI" id="CHEBI:15378"/>
        <dbReference type="ChEBI" id="CHEBI:58052"/>
        <dbReference type="ChEBI" id="CHEBI:58223"/>
        <dbReference type="ChEBI" id="CHEBI:132367"/>
        <dbReference type="ChEBI" id="CHEBI:132368"/>
        <dbReference type="EC" id="2.4.1.17"/>
    </reaction>
</comment>
<evidence type="ECO:0000256" key="12">
    <source>
        <dbReference type="RuleBase" id="RU362059"/>
    </source>
</evidence>
<keyword evidence="8 12" id="KW-0472">Membrane</keyword>
<comment type="subcellular location">
    <subcellularLocation>
        <location evidence="10">Endomembrane system</location>
        <topology evidence="10">Single-pass type I membrane protein</topology>
    </subcellularLocation>
    <subcellularLocation>
        <location evidence="1">Endoplasmic reticulum</location>
    </subcellularLocation>
    <subcellularLocation>
        <location evidence="12">Membrane</location>
        <topology evidence="12">Single-pass membrane protein</topology>
    </subcellularLocation>
</comment>
<organism evidence="13">
    <name type="scientific">Myzus persicae</name>
    <name type="common">Green peach aphid</name>
    <name type="synonym">Aphis persicae</name>
    <dbReference type="NCBI Taxonomy" id="13164"/>
    <lineage>
        <taxon>Eukaryota</taxon>
        <taxon>Metazoa</taxon>
        <taxon>Ecdysozoa</taxon>
        <taxon>Arthropoda</taxon>
        <taxon>Hexapoda</taxon>
        <taxon>Insecta</taxon>
        <taxon>Pterygota</taxon>
        <taxon>Neoptera</taxon>
        <taxon>Paraneoptera</taxon>
        <taxon>Hemiptera</taxon>
        <taxon>Sternorrhyncha</taxon>
        <taxon>Aphidomorpha</taxon>
        <taxon>Aphidoidea</taxon>
        <taxon>Aphididae</taxon>
        <taxon>Macrosiphini</taxon>
        <taxon>Myzus</taxon>
    </lineage>
</organism>
<reference evidence="13" key="1">
    <citation type="submission" date="2017-07" db="EMBL/GenBank/DDBJ databases">
        <authorList>
            <person name="Sun Z.S."/>
            <person name="Albrecht U."/>
            <person name="Echele G."/>
            <person name="Lee C.C."/>
        </authorList>
    </citation>
    <scope>NUCLEOTIDE SEQUENCE</scope>
</reference>
<feature type="chain" id="PRO_5013428552" description="UDP-glucuronosyltransferase" evidence="12">
    <location>
        <begin position="26"/>
        <end position="517"/>
    </location>
</feature>
<dbReference type="InterPro" id="IPR050271">
    <property type="entry name" value="UDP-glycosyltransferase"/>
</dbReference>
<dbReference type="CDD" id="cd03784">
    <property type="entry name" value="GT1_Gtf-like"/>
    <property type="match status" value="1"/>
</dbReference>
<keyword evidence="3 11" id="KW-0328">Glycosyltransferase</keyword>
<dbReference type="GO" id="GO:0016020">
    <property type="term" value="C:membrane"/>
    <property type="evidence" value="ECO:0007669"/>
    <property type="project" value="UniProtKB-SubCell"/>
</dbReference>
<evidence type="ECO:0000256" key="7">
    <source>
        <dbReference type="ARBA" id="ARBA00022989"/>
    </source>
</evidence>
<dbReference type="AlphaFoldDB" id="A0A2D1GSH9"/>
<feature type="transmembrane region" description="Helical" evidence="12">
    <location>
        <begin position="470"/>
        <end position="494"/>
    </location>
</feature>
<keyword evidence="9" id="KW-0325">Glycoprotein</keyword>
<feature type="signal peptide" evidence="12">
    <location>
        <begin position="1"/>
        <end position="25"/>
    </location>
</feature>
<evidence type="ECO:0000256" key="3">
    <source>
        <dbReference type="ARBA" id="ARBA00022676"/>
    </source>
</evidence>
<protein>
    <recommendedName>
        <fullName evidence="12">UDP-glucuronosyltransferase</fullName>
        <ecNumber evidence="12">2.4.1.17</ecNumber>
    </recommendedName>
</protein>
<evidence type="ECO:0000256" key="11">
    <source>
        <dbReference type="RuleBase" id="RU003718"/>
    </source>
</evidence>
<evidence type="ECO:0000256" key="4">
    <source>
        <dbReference type="ARBA" id="ARBA00022679"/>
    </source>
</evidence>
<dbReference type="EC" id="2.4.1.17" evidence="12"/>
<keyword evidence="5 12" id="KW-0812">Transmembrane</keyword>
<evidence type="ECO:0000256" key="6">
    <source>
        <dbReference type="ARBA" id="ARBA00022824"/>
    </source>
</evidence>
<evidence type="ECO:0000256" key="8">
    <source>
        <dbReference type="ARBA" id="ARBA00023136"/>
    </source>
</evidence>
<keyword evidence="12" id="KW-0732">Signal</keyword>
<evidence type="ECO:0000256" key="2">
    <source>
        <dbReference type="ARBA" id="ARBA00009995"/>
    </source>
</evidence>
<keyword evidence="4 11" id="KW-0808">Transferase</keyword>
<dbReference type="GO" id="GO:0015020">
    <property type="term" value="F:glucuronosyltransferase activity"/>
    <property type="evidence" value="ECO:0007669"/>
    <property type="project" value="UniProtKB-EC"/>
</dbReference>
<dbReference type="PROSITE" id="PS00375">
    <property type="entry name" value="UDPGT"/>
    <property type="match status" value="1"/>
</dbReference>
<dbReference type="FunFam" id="3.40.50.2000:FF:000050">
    <property type="entry name" value="UDP-glucuronosyltransferase"/>
    <property type="match status" value="1"/>
</dbReference>
<dbReference type="PANTHER" id="PTHR48043:SF145">
    <property type="entry name" value="FI06409P-RELATED"/>
    <property type="match status" value="1"/>
</dbReference>
<evidence type="ECO:0000256" key="5">
    <source>
        <dbReference type="ARBA" id="ARBA00022692"/>
    </source>
</evidence>
<accession>A0A2D1GSH9</accession>
<evidence type="ECO:0000256" key="1">
    <source>
        <dbReference type="ARBA" id="ARBA00004240"/>
    </source>
</evidence>
<keyword evidence="6" id="KW-0256">Endoplasmic reticulum</keyword>
<comment type="similarity">
    <text evidence="2 11">Belongs to the UDP-glycosyltransferase family.</text>
</comment>
<dbReference type="OrthoDB" id="5835829at2759"/>
<dbReference type="SUPFAM" id="SSF53756">
    <property type="entry name" value="UDP-Glycosyltransferase/glycogen phosphorylase"/>
    <property type="match status" value="1"/>
</dbReference>
<dbReference type="Pfam" id="PF00201">
    <property type="entry name" value="UDPGT"/>
    <property type="match status" value="1"/>
</dbReference>
<evidence type="ECO:0000313" key="13">
    <source>
        <dbReference type="EMBL" id="ATN96050.1"/>
    </source>
</evidence>
<sequence>MSNKSIVSIIIFSLFSCSCIQPGNGARILAIESFAGRSHWNFVSAVLRAMTDNGHNVTVFTPFLDGNRENYTEIDMSSMFPIKVGMSIVDMRAIFSNQFKPLSFMLELARLSCDILQKNEQLNDILKNKLQTDFDAILFEPTIVSGCLTHLGANSSLPVIHASAIPINTYTERITYGDVSNPATVTTMTFQTAVPKTFIQRLINTIAWLYTSIIIGFQEFLLQLFESKPFDLATTKPPSLVFMNTHFISDKPRPTPLNVVNVGGIHLKPPKKIPKDILEFIEDAPHGVVVFTFGSTTSMTTLPKNILTAFKEALAELPQKVLLKYEEEMKDKPKNVMTIKWLPQRDILLHRNIKLFVSHGGISGLYEAVDAGVPVLGFPLFGDQYRNIDNLVEAGMAKSMELYSVTKDNFLNNVLDLVNNEKYSHNAKIASEIFKDRPMSPEKSVAYWTEYVIRHKGAPHLKSQALNLTWYQYFLLDIIVVILIFIFIIILIVLKFFKFVRTFYTKICSSFSKVKSD</sequence>
<dbReference type="Gene3D" id="3.40.50.2000">
    <property type="entry name" value="Glycogen Phosphorylase B"/>
    <property type="match status" value="1"/>
</dbReference>
<name>A0A2D1GSH9_MYZPE</name>